<feature type="domain" description="C2H2-type" evidence="12">
    <location>
        <begin position="110"/>
        <end position="137"/>
    </location>
</feature>
<feature type="non-terminal residue" evidence="13">
    <location>
        <position position="1"/>
    </location>
</feature>
<dbReference type="PROSITE" id="PS50157">
    <property type="entry name" value="ZINC_FINGER_C2H2_2"/>
    <property type="match status" value="5"/>
</dbReference>
<dbReference type="FunFam" id="3.30.160.60:FF:002716">
    <property type="entry name" value="Zinc finger protein 212"/>
    <property type="match status" value="1"/>
</dbReference>
<feature type="region of interest" description="Disordered" evidence="11">
    <location>
        <begin position="1"/>
        <end position="21"/>
    </location>
</feature>
<feature type="domain" description="C2H2-type" evidence="12">
    <location>
        <begin position="82"/>
        <end position="109"/>
    </location>
</feature>
<feature type="domain" description="C2H2-type" evidence="12">
    <location>
        <begin position="138"/>
        <end position="167"/>
    </location>
</feature>
<feature type="compositionally biased region" description="Polar residues" evidence="11">
    <location>
        <begin position="226"/>
        <end position="238"/>
    </location>
</feature>
<evidence type="ECO:0000313" key="13">
    <source>
        <dbReference type="EMBL" id="CAL4201478.1"/>
    </source>
</evidence>
<dbReference type="GO" id="GO:0000981">
    <property type="term" value="F:DNA-binding transcription factor activity, RNA polymerase II-specific"/>
    <property type="evidence" value="ECO:0007669"/>
    <property type="project" value="TreeGrafter"/>
</dbReference>
<evidence type="ECO:0000256" key="8">
    <source>
        <dbReference type="ARBA" id="ARBA00023163"/>
    </source>
</evidence>
<dbReference type="GO" id="GO:0000978">
    <property type="term" value="F:RNA polymerase II cis-regulatory region sequence-specific DNA binding"/>
    <property type="evidence" value="ECO:0007669"/>
    <property type="project" value="TreeGrafter"/>
</dbReference>
<feature type="domain" description="C2H2-type" evidence="12">
    <location>
        <begin position="26"/>
        <end position="53"/>
    </location>
</feature>
<dbReference type="EMBL" id="CAXKWB010077300">
    <property type="protein sequence ID" value="CAL4201478.1"/>
    <property type="molecule type" value="Genomic_DNA"/>
</dbReference>
<keyword evidence="7" id="KW-0238">DNA-binding</keyword>
<feature type="compositionally biased region" description="Basic and acidic residues" evidence="11">
    <location>
        <begin position="250"/>
        <end position="265"/>
    </location>
</feature>
<dbReference type="SUPFAM" id="SSF57667">
    <property type="entry name" value="beta-beta-alpha zinc fingers"/>
    <property type="match status" value="3"/>
</dbReference>
<feature type="compositionally biased region" description="Polar residues" evidence="11">
    <location>
        <begin position="321"/>
        <end position="356"/>
    </location>
</feature>
<evidence type="ECO:0000256" key="4">
    <source>
        <dbReference type="ARBA" id="ARBA00022771"/>
    </source>
</evidence>
<feature type="compositionally biased region" description="Basic and acidic residues" evidence="11">
    <location>
        <begin position="204"/>
        <end position="223"/>
    </location>
</feature>
<dbReference type="Pfam" id="PF00096">
    <property type="entry name" value="zf-C2H2"/>
    <property type="match status" value="2"/>
</dbReference>
<dbReference type="AlphaFoldDB" id="A0AAV2SHE4"/>
<dbReference type="PROSITE" id="PS00028">
    <property type="entry name" value="ZINC_FINGER_C2H2_1"/>
    <property type="match status" value="5"/>
</dbReference>
<dbReference type="Gene3D" id="3.30.160.60">
    <property type="entry name" value="Classic Zinc Finger"/>
    <property type="match status" value="5"/>
</dbReference>
<dbReference type="InterPro" id="IPR036236">
    <property type="entry name" value="Znf_C2H2_sf"/>
</dbReference>
<keyword evidence="9" id="KW-0539">Nucleus</keyword>
<evidence type="ECO:0000256" key="1">
    <source>
        <dbReference type="ARBA" id="ARBA00004123"/>
    </source>
</evidence>
<feature type="compositionally biased region" description="Polar residues" evidence="11">
    <location>
        <begin position="267"/>
        <end position="291"/>
    </location>
</feature>
<evidence type="ECO:0000256" key="3">
    <source>
        <dbReference type="ARBA" id="ARBA00022737"/>
    </source>
</evidence>
<evidence type="ECO:0000256" key="6">
    <source>
        <dbReference type="ARBA" id="ARBA00023015"/>
    </source>
</evidence>
<proteinExistence type="predicted"/>
<dbReference type="Pfam" id="PF13465">
    <property type="entry name" value="zf-H2C2_2"/>
    <property type="match status" value="1"/>
</dbReference>
<feature type="region of interest" description="Disordered" evidence="11">
    <location>
        <begin position="204"/>
        <end position="356"/>
    </location>
</feature>
<dbReference type="GO" id="GO:0031519">
    <property type="term" value="C:PcG protein complex"/>
    <property type="evidence" value="ECO:0007669"/>
    <property type="project" value="TreeGrafter"/>
</dbReference>
<evidence type="ECO:0000256" key="9">
    <source>
        <dbReference type="ARBA" id="ARBA00023242"/>
    </source>
</evidence>
<keyword evidence="4 10" id="KW-0863">Zinc-finger</keyword>
<dbReference type="GO" id="GO:0000785">
    <property type="term" value="C:chromatin"/>
    <property type="evidence" value="ECO:0007669"/>
    <property type="project" value="TreeGrafter"/>
</dbReference>
<comment type="caution">
    <text evidence="13">The sequence shown here is derived from an EMBL/GenBank/DDBJ whole genome shotgun (WGS) entry which is preliminary data.</text>
</comment>
<gene>
    <name evidence="13" type="ORF">MNOR_LOCUS37599</name>
</gene>
<dbReference type="FunFam" id="3.30.160.60:FF:000446">
    <property type="entry name" value="Zinc finger protein"/>
    <property type="match status" value="1"/>
</dbReference>
<dbReference type="Proteomes" id="UP001497623">
    <property type="component" value="Unassembled WGS sequence"/>
</dbReference>
<evidence type="ECO:0000259" key="12">
    <source>
        <dbReference type="PROSITE" id="PS50157"/>
    </source>
</evidence>
<organism evidence="13 14">
    <name type="scientific">Meganyctiphanes norvegica</name>
    <name type="common">Northern krill</name>
    <name type="synonym">Thysanopoda norvegica</name>
    <dbReference type="NCBI Taxonomy" id="48144"/>
    <lineage>
        <taxon>Eukaryota</taxon>
        <taxon>Metazoa</taxon>
        <taxon>Ecdysozoa</taxon>
        <taxon>Arthropoda</taxon>
        <taxon>Crustacea</taxon>
        <taxon>Multicrustacea</taxon>
        <taxon>Malacostraca</taxon>
        <taxon>Eumalacostraca</taxon>
        <taxon>Eucarida</taxon>
        <taxon>Euphausiacea</taxon>
        <taxon>Euphausiidae</taxon>
        <taxon>Meganyctiphanes</taxon>
    </lineage>
</organism>
<evidence type="ECO:0000256" key="2">
    <source>
        <dbReference type="ARBA" id="ARBA00022723"/>
    </source>
</evidence>
<evidence type="ECO:0000256" key="5">
    <source>
        <dbReference type="ARBA" id="ARBA00022833"/>
    </source>
</evidence>
<dbReference type="PANTHER" id="PTHR14003:SF23">
    <property type="entry name" value="ZINC FINGER PROTEIN 143"/>
    <property type="match status" value="1"/>
</dbReference>
<dbReference type="GO" id="GO:0005667">
    <property type="term" value="C:transcription regulator complex"/>
    <property type="evidence" value="ECO:0007669"/>
    <property type="project" value="TreeGrafter"/>
</dbReference>
<keyword evidence="14" id="KW-1185">Reference proteome</keyword>
<protein>
    <recommendedName>
        <fullName evidence="12">C2H2-type domain-containing protein</fullName>
    </recommendedName>
</protein>
<reference evidence="13 14" key="1">
    <citation type="submission" date="2024-05" db="EMBL/GenBank/DDBJ databases">
        <authorList>
            <person name="Wallberg A."/>
        </authorList>
    </citation>
    <scope>NUCLEOTIDE SEQUENCE [LARGE SCALE GENOMIC DNA]</scope>
</reference>
<keyword evidence="5" id="KW-0862">Zinc</keyword>
<keyword evidence="6" id="KW-0805">Transcription regulation</keyword>
<sequence>ELPTMLHSVHPSNNLDDGEDEQNKPFKCTLCNKGFKLKTGLQQHEGTHSTDRPYICTECGKLFRQPTHLQQHMRIHTGEKPYDCPFCDKSFRQRTILNQHLRIHTGEKPYVCMECGKQFRQKAILDQHYRTHLGDKPFACPHPACRKHFREMATLISHMRCHKDGPDSSIILQQAKRRIEDERGYDIETIKSLTRINDINESHREGKISRKEDHLRPNNERKYVGSISTSDTEQSQNVGEIRSNICKSQSQDRRDSIDLGVRRTPDMSYNVNRESLDQQQNTYASVSNCSTNREESTEKNICTQKRNEIIPQHSIDKSNETQRSTMESLNTPQSSMPNPSLYSHSQSQGSRISTMSSIGPQMSERNLFPYPHSIFPATPYMMPYGPSDPRQYPYPAHTNFQSVSQSHSH</sequence>
<accession>A0AAV2SHE4</accession>
<keyword evidence="2" id="KW-0479">Metal-binding</keyword>
<evidence type="ECO:0000256" key="11">
    <source>
        <dbReference type="SAM" id="MobiDB-lite"/>
    </source>
</evidence>
<keyword evidence="8" id="KW-0804">Transcription</keyword>
<evidence type="ECO:0000256" key="7">
    <source>
        <dbReference type="ARBA" id="ARBA00023125"/>
    </source>
</evidence>
<comment type="subcellular location">
    <subcellularLocation>
        <location evidence="1">Nucleus</location>
    </subcellularLocation>
</comment>
<dbReference type="FunFam" id="3.30.160.60:FF:000683">
    <property type="entry name" value="Zinc finger protein 252"/>
    <property type="match status" value="2"/>
</dbReference>
<evidence type="ECO:0000313" key="14">
    <source>
        <dbReference type="Proteomes" id="UP001497623"/>
    </source>
</evidence>
<evidence type="ECO:0000256" key="10">
    <source>
        <dbReference type="PROSITE-ProRule" id="PRU00042"/>
    </source>
</evidence>
<name>A0AAV2SHE4_MEGNR</name>
<dbReference type="SMART" id="SM00355">
    <property type="entry name" value="ZnF_C2H2"/>
    <property type="match status" value="5"/>
</dbReference>
<dbReference type="InterPro" id="IPR013087">
    <property type="entry name" value="Znf_C2H2_type"/>
</dbReference>
<dbReference type="GO" id="GO:0008270">
    <property type="term" value="F:zinc ion binding"/>
    <property type="evidence" value="ECO:0007669"/>
    <property type="project" value="UniProtKB-KW"/>
</dbReference>
<feature type="domain" description="C2H2-type" evidence="12">
    <location>
        <begin position="54"/>
        <end position="81"/>
    </location>
</feature>
<dbReference type="PANTHER" id="PTHR14003">
    <property type="entry name" value="TRANSCRIPTIONAL REPRESSOR PROTEIN YY"/>
    <property type="match status" value="1"/>
</dbReference>
<keyword evidence="3" id="KW-0677">Repeat</keyword>